<feature type="transmembrane region" description="Helical" evidence="8">
    <location>
        <begin position="20"/>
        <end position="41"/>
    </location>
</feature>
<dbReference type="Pfam" id="PF02535">
    <property type="entry name" value="Zip"/>
    <property type="match status" value="1"/>
</dbReference>
<keyword evidence="7 8" id="KW-0472">Membrane</keyword>
<feature type="transmembrane region" description="Helical" evidence="8">
    <location>
        <begin position="183"/>
        <end position="200"/>
    </location>
</feature>
<dbReference type="EMBL" id="CP035758">
    <property type="protein sequence ID" value="QBD83565.1"/>
    <property type="molecule type" value="Genomic_DNA"/>
</dbReference>
<keyword evidence="10" id="KW-1185">Reference proteome</keyword>
<evidence type="ECO:0000256" key="1">
    <source>
        <dbReference type="ARBA" id="ARBA00004651"/>
    </source>
</evidence>
<dbReference type="OrthoDB" id="120163at2"/>
<evidence type="ECO:0000256" key="2">
    <source>
        <dbReference type="ARBA" id="ARBA00006939"/>
    </source>
</evidence>
<dbReference type="GO" id="GO:0005886">
    <property type="term" value="C:plasma membrane"/>
    <property type="evidence" value="ECO:0007669"/>
    <property type="project" value="UniProtKB-SubCell"/>
</dbReference>
<evidence type="ECO:0000256" key="6">
    <source>
        <dbReference type="ARBA" id="ARBA00022989"/>
    </source>
</evidence>
<keyword evidence="3" id="KW-1003">Cell membrane</keyword>
<feature type="transmembrane region" description="Helical" evidence="8">
    <location>
        <begin position="156"/>
        <end position="177"/>
    </location>
</feature>
<dbReference type="GO" id="GO:0005385">
    <property type="term" value="F:zinc ion transmembrane transporter activity"/>
    <property type="evidence" value="ECO:0007669"/>
    <property type="project" value="TreeGrafter"/>
</dbReference>
<feature type="transmembrane region" description="Helical" evidence="8">
    <location>
        <begin position="53"/>
        <end position="72"/>
    </location>
</feature>
<organism evidence="9 10">
    <name type="scientific">Ktedonosporobacter rubrisoli</name>
    <dbReference type="NCBI Taxonomy" id="2509675"/>
    <lineage>
        <taxon>Bacteria</taxon>
        <taxon>Bacillati</taxon>
        <taxon>Chloroflexota</taxon>
        <taxon>Ktedonobacteria</taxon>
        <taxon>Ktedonobacterales</taxon>
        <taxon>Ktedonosporobacteraceae</taxon>
        <taxon>Ktedonosporobacter</taxon>
    </lineage>
</organism>
<evidence type="ECO:0000256" key="5">
    <source>
        <dbReference type="ARBA" id="ARBA00022833"/>
    </source>
</evidence>
<name>A0A4P6K620_KTERU</name>
<dbReference type="PANTHER" id="PTHR11040">
    <property type="entry name" value="ZINC/IRON TRANSPORTER"/>
    <property type="match status" value="1"/>
</dbReference>
<dbReference type="KEGG" id="kbs:EPA93_23065"/>
<evidence type="ECO:0000256" key="7">
    <source>
        <dbReference type="ARBA" id="ARBA00023136"/>
    </source>
</evidence>
<evidence type="ECO:0000256" key="3">
    <source>
        <dbReference type="ARBA" id="ARBA00022475"/>
    </source>
</evidence>
<proteinExistence type="inferred from homology"/>
<dbReference type="Proteomes" id="UP000290365">
    <property type="component" value="Chromosome"/>
</dbReference>
<feature type="transmembrane region" description="Helical" evidence="8">
    <location>
        <begin position="92"/>
        <end position="117"/>
    </location>
</feature>
<evidence type="ECO:0000313" key="9">
    <source>
        <dbReference type="EMBL" id="QBD83565.1"/>
    </source>
</evidence>
<dbReference type="AlphaFoldDB" id="A0A4P6K620"/>
<feature type="transmembrane region" description="Helical" evidence="8">
    <location>
        <begin position="212"/>
        <end position="231"/>
    </location>
</feature>
<reference evidence="9 10" key="1">
    <citation type="submission" date="2019-01" db="EMBL/GenBank/DDBJ databases">
        <title>Ktedonosporobacter rubrisoli SCAWS-G2.</title>
        <authorList>
            <person name="Huang Y."/>
            <person name="Yan B."/>
        </authorList>
    </citation>
    <scope>NUCLEOTIDE SEQUENCE [LARGE SCALE GENOMIC DNA]</scope>
    <source>
        <strain evidence="9 10">SCAWS-G2</strain>
    </source>
</reference>
<evidence type="ECO:0000256" key="4">
    <source>
        <dbReference type="ARBA" id="ARBA00022692"/>
    </source>
</evidence>
<evidence type="ECO:0000256" key="8">
    <source>
        <dbReference type="SAM" id="Phobius"/>
    </source>
</evidence>
<comment type="subcellular location">
    <subcellularLocation>
        <location evidence="1">Cell membrane</location>
        <topology evidence="1">Multi-pass membrane protein</topology>
    </subcellularLocation>
</comment>
<keyword evidence="5" id="KW-0862">Zinc</keyword>
<keyword evidence="4 8" id="KW-0812">Transmembrane</keyword>
<protein>
    <submittedName>
        <fullName evidence="9">Permease</fullName>
    </submittedName>
</protein>
<evidence type="ECO:0000313" key="10">
    <source>
        <dbReference type="Proteomes" id="UP000290365"/>
    </source>
</evidence>
<accession>A0A4P6K620</accession>
<keyword evidence="6 8" id="KW-1133">Transmembrane helix</keyword>
<sequence>MVTFFSTLLGGLAGIRYRTYLYVLMGFTAGVLVGVVVFDLLPEIFQLVSKLQLDITGPMLALMLGFLVFHIVEKTTLIHFSHENNYAVHSHPLVGLISAIALSCHSFLDGVGIGLGFQVNTATGIMVAIAVIAHDFSDGLNTVTLMIVNKNTSRRAFFLLLLDAITPTLGAISTLFFTIPDSLLVLYLGFFAGFLLYIGASDILPQAHSEKSSALTVLLTVVGAAFIFLVTRFV</sequence>
<dbReference type="InterPro" id="IPR003689">
    <property type="entry name" value="ZIP"/>
</dbReference>
<dbReference type="PANTHER" id="PTHR11040:SF211">
    <property type="entry name" value="ZINC TRANSPORTER ZIP11"/>
    <property type="match status" value="1"/>
</dbReference>
<comment type="similarity">
    <text evidence="2">Belongs to the ZIP transporter (TC 2.A.5) family.</text>
</comment>
<gene>
    <name evidence="9" type="ORF">EPA93_23065</name>
</gene>